<dbReference type="GO" id="GO:0009307">
    <property type="term" value="P:DNA restriction-modification system"/>
    <property type="evidence" value="ECO:0007669"/>
    <property type="project" value="UniProtKB-KW"/>
</dbReference>
<dbReference type="Proteomes" id="UP000240957">
    <property type="component" value="Unassembled WGS sequence"/>
</dbReference>
<dbReference type="Gene3D" id="3.90.1570.50">
    <property type="match status" value="1"/>
</dbReference>
<dbReference type="AlphaFoldDB" id="A0A371YNG3"/>
<sequence length="1088" mass="124374">MDATLETAFQQDIIAQMQSHGWQLGSGAGYNREKALYTQDLLDFVQNTQHKEWQKFKGIFPNDTERHFLDTVEAQLKKADINATDAQSRSYGTLGVLRHGIRTRGCRFSFCQFKPEHGLNPELNERYTQNICRVVPELVYSPYANKAELEATGKQAKKWRIDLVLFINGFPVATMELKSEFKQAVQNAMAQYRKTRLPKDPETNKPEPLLMFKRGALVHFAVSQYDVYMATHLQGDSTYFLPFNKGTKEQGAGNDVPDNIHEYATGYLWNEVLTPDCLLNIIGSFIHLQIVEKEKLEGIKYKEESLIFPRYHQWKVVTQLVEDSLKEGTGQKYLIQHSAGSGKSNSIAWTAHQLSSLYDANNKKQFDSIIVVTDRTILDAQLQDTIHQFEHADGVVGRINNKEGDGSKSEKLAKALEMAQPIIIVTIQTFPFVLRAIENSTSLKERKYAVIADEAHSSQSGSTARQLKETLMLEAREDDDSLSTEDLLDVVMASRKGSDNLSFYAFTATPKDKTLQLFGRVPDPSMPPSKTNKPEAYHVYSMRQAIEEGFILDVLKNYTNYKVIYKLKQKIEEKDDTVDAKKAKIKLNQWVRLHDYNISQKVAVIIEHFKKNVMGLLNNQAKAMVVTSSRKEAVRYKQAFDKYIAEHKYKNIQAMVAFSGEVEFNENDSDSRHLIGQKFTESNMNPNLKGREMRKAFDSDDFQVMIVANKFQTGFDQPKLCAMYVDKKLGGVECVQTLSRLNRTYPSKAQTGTFVLDFFNEPQDILDAFQPYYQTAELADVSNPDQVYDLFDKLKLVGIFLWTEVEQFSVAFYAKNKSPAAVANICKPALQRWEQRYKQAVNDYDVTKNRLEITKRTNEPVLIANAENEFADAKKARDALEIFKKDLGSFSRFYEFMSQIVDYDDKDLEKLSLYARTLRPMLREQIADEDVIDLSNVEMSHYRLSKLRQQDIQLKANSTEHKLEPANDVGTAKPKDKKEDFLSVILNRVNEIFVTDKLSDQDMINYVHTVADKMSENTRMMTQIHNNPREQAMLGEFDSALDDAVLDSNAAHIEQMTQLMSDPVKMKQFAYVIYDVLVNKKSDLSGGV</sequence>
<keyword evidence="4" id="KW-0540">Nuclease</keyword>
<comment type="caution">
    <text evidence="4">The sequence shown here is derived from an EMBL/GenBank/DDBJ whole genome shotgun (WGS) entry which is preliminary data.</text>
</comment>
<evidence type="ECO:0000313" key="3">
    <source>
        <dbReference type="EMBL" id="MFC2996393.1"/>
    </source>
</evidence>
<dbReference type="OrthoDB" id="9758243at2"/>
<evidence type="ECO:0000256" key="1">
    <source>
        <dbReference type="SAM" id="Coils"/>
    </source>
</evidence>
<dbReference type="InterPro" id="IPR027417">
    <property type="entry name" value="P-loop_NTPase"/>
</dbReference>
<dbReference type="EMBL" id="PYIX02000023">
    <property type="protein sequence ID" value="RFC83005.1"/>
    <property type="molecule type" value="Genomic_DNA"/>
</dbReference>
<keyword evidence="1" id="KW-0175">Coiled coil</keyword>
<dbReference type="GO" id="GO:0003677">
    <property type="term" value="F:DNA binding"/>
    <property type="evidence" value="ECO:0007669"/>
    <property type="project" value="UniProtKB-KW"/>
</dbReference>
<dbReference type="Pfam" id="PF18766">
    <property type="entry name" value="SWI2_SNF2"/>
    <property type="match status" value="1"/>
</dbReference>
<dbReference type="InterPro" id="IPR014001">
    <property type="entry name" value="Helicase_ATP-bd"/>
</dbReference>
<dbReference type="InterPro" id="IPR007409">
    <property type="entry name" value="Restrct_endonuc_type1_HsdR_N"/>
</dbReference>
<reference evidence="3" key="1">
    <citation type="journal article" date="2014" name="Int. J. Syst. Evol. Microbiol.">
        <title>Complete genome of a new Firmicutes species belonging to the dominant human colonic microbiota ('Ruminococcus bicirculans') reveals two chromosomes and a selective capacity to utilize plant glucans.</title>
        <authorList>
            <consortium name="NISC Comparative Sequencing Program"/>
            <person name="Wegmann U."/>
            <person name="Louis P."/>
            <person name="Goesmann A."/>
            <person name="Henrissat B."/>
            <person name="Duncan S.H."/>
            <person name="Flint H.J."/>
        </authorList>
    </citation>
    <scope>NUCLEOTIDE SEQUENCE</scope>
    <source>
        <strain evidence="3">KCTC 62575</strain>
    </source>
</reference>
<dbReference type="GO" id="GO:0005524">
    <property type="term" value="F:ATP binding"/>
    <property type="evidence" value="ECO:0007669"/>
    <property type="project" value="UniProtKB-KW"/>
</dbReference>
<proteinExistence type="predicted"/>
<name>A0A371YNG3_9GAMM</name>
<dbReference type="Gene3D" id="3.40.50.300">
    <property type="entry name" value="P-loop containing nucleotide triphosphate hydrolases"/>
    <property type="match status" value="2"/>
</dbReference>
<protein>
    <submittedName>
        <fullName evidence="4">Type I restriction endonuclease subunit R</fullName>
        <ecNumber evidence="3">3.1.21.3</ecNumber>
    </submittedName>
</protein>
<feature type="coiled-coil region" evidence="1">
    <location>
        <begin position="830"/>
        <end position="883"/>
    </location>
</feature>
<dbReference type="PANTHER" id="PTHR42927:SF1">
    <property type="entry name" value="HELICASE SUPERFAMILY 1 AND 2 DOMAIN-CONTAINING PROTEIN"/>
    <property type="match status" value="1"/>
</dbReference>
<evidence type="ECO:0000313" key="4">
    <source>
        <dbReference type="EMBL" id="RFC83005.1"/>
    </source>
</evidence>
<dbReference type="SUPFAM" id="SSF52540">
    <property type="entry name" value="P-loop containing nucleoside triphosphate hydrolases"/>
    <property type="match status" value="1"/>
</dbReference>
<reference evidence="6" key="3">
    <citation type="journal article" date="2019" name="Int. J. Syst. Evol. Microbiol.">
        <title>The Global Catalogue of Microorganisms (GCM) 10K type strain sequencing project: providing services to taxonomists for standard genome sequencing and annotation.</title>
        <authorList>
            <consortium name="The Broad Institute Genomics Platform"/>
            <consortium name="The Broad Institute Genome Sequencing Center for Infectious Disease"/>
            <person name="Wu L."/>
            <person name="Ma J."/>
        </authorList>
    </citation>
    <scope>NUCLEOTIDE SEQUENCE [LARGE SCALE GENOMIC DNA]</scope>
    <source>
        <strain evidence="6">KCTC 62575</strain>
    </source>
</reference>
<reference evidence="4 5" key="2">
    <citation type="submission" date="2018-08" db="EMBL/GenBank/DDBJ databases">
        <title>The draft genome of Acinetobacter sichuanensis strain WCHAc060041.</title>
        <authorList>
            <person name="Qin J."/>
            <person name="Feng Y."/>
            <person name="Zong Z."/>
        </authorList>
    </citation>
    <scope>NUCLEOTIDE SEQUENCE [LARGE SCALE GENOMIC DNA]</scope>
    <source>
        <strain evidence="4 5">WCHAc060041</strain>
    </source>
</reference>
<accession>A0A371YNG3</accession>
<dbReference type="InterPro" id="IPR040980">
    <property type="entry name" value="SWI2_SNF2"/>
</dbReference>
<dbReference type="SMART" id="SM00487">
    <property type="entry name" value="DEXDc"/>
    <property type="match status" value="1"/>
</dbReference>
<keyword evidence="4" id="KW-0255">Endonuclease</keyword>
<evidence type="ECO:0000313" key="6">
    <source>
        <dbReference type="Proteomes" id="UP001595455"/>
    </source>
</evidence>
<keyword evidence="3" id="KW-0378">Hydrolase</keyword>
<dbReference type="Proteomes" id="UP001595455">
    <property type="component" value="Unassembled WGS sequence"/>
</dbReference>
<evidence type="ECO:0000313" key="5">
    <source>
        <dbReference type="Proteomes" id="UP000240957"/>
    </source>
</evidence>
<dbReference type="Pfam" id="PF04313">
    <property type="entry name" value="HSDR_N"/>
    <property type="match status" value="1"/>
</dbReference>
<dbReference type="PANTHER" id="PTHR42927">
    <property type="entry name" value="HELICASE SUPERFAMILY 1 AND 2 DOMAIN-CONTAINING PROTEIN"/>
    <property type="match status" value="1"/>
</dbReference>
<gene>
    <name evidence="3" type="ORF">ACFODO_14200</name>
    <name evidence="4" type="ORF">C9E89_013430</name>
</gene>
<dbReference type="Pfam" id="PF22679">
    <property type="entry name" value="T1R_D3-like"/>
    <property type="match status" value="1"/>
</dbReference>
<reference evidence="3" key="4">
    <citation type="submission" date="2024-09" db="EMBL/GenBank/DDBJ databases">
        <authorList>
            <person name="Sun Q."/>
            <person name="Mori K."/>
        </authorList>
    </citation>
    <scope>NUCLEOTIDE SEQUENCE</scope>
    <source>
        <strain evidence="3">KCTC 62575</strain>
    </source>
</reference>
<dbReference type="RefSeq" id="WP_107008851.1">
    <property type="nucleotide sequence ID" value="NZ_JBHRSF010000067.1"/>
</dbReference>
<feature type="domain" description="Helicase ATP-binding" evidence="2">
    <location>
        <begin position="324"/>
        <end position="528"/>
    </location>
</feature>
<dbReference type="GO" id="GO:0009035">
    <property type="term" value="F:type I site-specific deoxyribonuclease activity"/>
    <property type="evidence" value="ECO:0007669"/>
    <property type="project" value="UniProtKB-EC"/>
</dbReference>
<dbReference type="PROSITE" id="PS51192">
    <property type="entry name" value="HELICASE_ATP_BIND_1"/>
    <property type="match status" value="1"/>
</dbReference>
<dbReference type="EC" id="3.1.21.3" evidence="3"/>
<evidence type="ECO:0000259" key="2">
    <source>
        <dbReference type="PROSITE" id="PS51192"/>
    </source>
</evidence>
<keyword evidence="6" id="KW-1185">Reference proteome</keyword>
<dbReference type="EMBL" id="JBHRSF010000067">
    <property type="protein sequence ID" value="MFC2996393.1"/>
    <property type="molecule type" value="Genomic_DNA"/>
</dbReference>
<dbReference type="InterPro" id="IPR055180">
    <property type="entry name" value="HsdR_RecA-like_helicase_dom_2"/>
</dbReference>
<organism evidence="4 5">
    <name type="scientific">Acinetobacter sichuanensis</name>
    <dbReference type="NCBI Taxonomy" id="2136183"/>
    <lineage>
        <taxon>Bacteria</taxon>
        <taxon>Pseudomonadati</taxon>
        <taxon>Pseudomonadota</taxon>
        <taxon>Gammaproteobacteria</taxon>
        <taxon>Moraxellales</taxon>
        <taxon>Moraxellaceae</taxon>
        <taxon>Acinetobacter</taxon>
    </lineage>
</organism>